<dbReference type="Proteomes" id="UP000182998">
    <property type="component" value="Unassembled WGS sequence"/>
</dbReference>
<keyword evidence="10" id="KW-1185">Reference proteome</keyword>
<dbReference type="PROSITE" id="PS00516">
    <property type="entry name" value="ALKYLBASE_DNA_GLYCOS"/>
    <property type="match status" value="1"/>
</dbReference>
<evidence type="ECO:0000259" key="6">
    <source>
        <dbReference type="SMART" id="SM00478"/>
    </source>
</evidence>
<comment type="catalytic activity">
    <reaction evidence="1">
        <text>Hydrolysis of alkylated DNA, releasing 3-methyladenine, 3-methylguanine, 7-methylguanine and 7-methyladenine.</text>
        <dbReference type="EC" id="3.2.2.21"/>
    </reaction>
</comment>
<dbReference type="InterPro" id="IPR037046">
    <property type="entry name" value="AlkA_N_sf"/>
</dbReference>
<dbReference type="InterPro" id="IPR051912">
    <property type="entry name" value="Alkylbase_DNA_Glycosylase/TA"/>
</dbReference>
<dbReference type="HOGENOM" id="CLU_000445_72_3_6"/>
<dbReference type="GO" id="GO:0032993">
    <property type="term" value="C:protein-DNA complex"/>
    <property type="evidence" value="ECO:0007669"/>
    <property type="project" value="TreeGrafter"/>
</dbReference>
<sequence>MDINTSFSLHPIAPFRLDYTVLALRRRSKNIIDCWDGKYYTRVFNIDNELIKVTIEQINSHNSPELLVLLNQPITPILHDKISHLIEMMFSLKRDLSPFYNIAKNDARLNSLVLKFMGVKPPRFPSLFETLINAISCQQISLDVGLQIQNRLIQHVGKRIQSKNGIFYAFPIPDDVCHCSVDELKKIGYSTQKSETIIRVSATLKEKQYDFDRLENMPNEELVHFLCQFKGVGRWTAEYVLLRGLGRMEVFPGDDIGAQNNLQKWLHLDEKLDYKKTLKITAQWHPYEGFIYFHLLLQKLSAALG</sequence>
<evidence type="ECO:0000256" key="5">
    <source>
        <dbReference type="ARBA" id="ARBA00023204"/>
    </source>
</evidence>
<dbReference type="InterPro" id="IPR011257">
    <property type="entry name" value="DNA_glycosylase"/>
</dbReference>
<dbReference type="RefSeq" id="WP_217423690.1">
    <property type="nucleotide sequence ID" value="NZ_CP020614.1"/>
</dbReference>
<evidence type="ECO:0000313" key="8">
    <source>
        <dbReference type="EMBL" id="SCY16204.1"/>
    </source>
</evidence>
<dbReference type="InterPro" id="IPR023170">
    <property type="entry name" value="HhH_base_excis_C"/>
</dbReference>
<dbReference type="EC" id="3.2.2.21" evidence="3"/>
<dbReference type="SUPFAM" id="SSF48150">
    <property type="entry name" value="DNA-glycosylase"/>
    <property type="match status" value="1"/>
</dbReference>
<keyword evidence="5" id="KW-0234">DNA repair</keyword>
<protein>
    <recommendedName>
        <fullName evidence="3">DNA-3-methyladenine glycosylase II</fullName>
        <ecNumber evidence="3">3.2.2.21</ecNumber>
    </recommendedName>
</protein>
<dbReference type="KEGG" id="tmc:LMI_1586"/>
<comment type="similarity">
    <text evidence="2">Belongs to the alkylbase DNA glycosidase AlkA family.</text>
</comment>
<dbReference type="AlphaFoldDB" id="A0A098GHC6"/>
<dbReference type="GO" id="GO:0043916">
    <property type="term" value="F:DNA-7-methylguanine glycosylase activity"/>
    <property type="evidence" value="ECO:0007669"/>
    <property type="project" value="TreeGrafter"/>
</dbReference>
<dbReference type="STRING" id="451.B6N58_07665"/>
<keyword evidence="4" id="KW-0227">DNA damage</keyword>
<evidence type="ECO:0000256" key="1">
    <source>
        <dbReference type="ARBA" id="ARBA00000086"/>
    </source>
</evidence>
<dbReference type="InterPro" id="IPR003265">
    <property type="entry name" value="HhH-GPD_domain"/>
</dbReference>
<dbReference type="Pfam" id="PF00730">
    <property type="entry name" value="HhH-GPD"/>
    <property type="match status" value="1"/>
</dbReference>
<dbReference type="SMART" id="SM00478">
    <property type="entry name" value="ENDO3c"/>
    <property type="match status" value="1"/>
</dbReference>
<reference evidence="7" key="1">
    <citation type="submission" date="2014-09" db="EMBL/GenBank/DDBJ databases">
        <authorList>
            <person name="GOMEZ-VALERO Laura"/>
        </authorList>
    </citation>
    <scope>NUCLEOTIDE SEQUENCE</scope>
    <source>
        <strain evidence="7">ATCC33218</strain>
    </source>
</reference>
<dbReference type="Gene3D" id="1.10.1670.10">
    <property type="entry name" value="Helix-hairpin-Helix base-excision DNA repair enzymes (C-terminal)"/>
    <property type="match status" value="1"/>
</dbReference>
<dbReference type="Proteomes" id="UP000032414">
    <property type="component" value="Chromosome I"/>
</dbReference>
<name>A0A098GHC6_LEGMI</name>
<dbReference type="CDD" id="cd00056">
    <property type="entry name" value="ENDO3c"/>
    <property type="match status" value="1"/>
</dbReference>
<dbReference type="PANTHER" id="PTHR43003">
    <property type="entry name" value="DNA-3-METHYLADENINE GLYCOSYLASE"/>
    <property type="match status" value="1"/>
</dbReference>
<dbReference type="EMBL" id="LN614830">
    <property type="protein sequence ID" value="CEG60886.1"/>
    <property type="molecule type" value="Genomic_DNA"/>
</dbReference>
<feature type="domain" description="HhH-GPD" evidence="6">
    <location>
        <begin position="138"/>
        <end position="303"/>
    </location>
</feature>
<dbReference type="GO" id="GO:0008725">
    <property type="term" value="F:DNA-3-methyladenine glycosylase activity"/>
    <property type="evidence" value="ECO:0007669"/>
    <property type="project" value="TreeGrafter"/>
</dbReference>
<dbReference type="EMBL" id="FMVN01000004">
    <property type="protein sequence ID" value="SCY16204.1"/>
    <property type="molecule type" value="Genomic_DNA"/>
</dbReference>
<dbReference type="InterPro" id="IPR000035">
    <property type="entry name" value="Alkylbase_DNA_glycsylse_CS"/>
</dbReference>
<proteinExistence type="inferred from homology"/>
<gene>
    <name evidence="7" type="ORF">LMI_1586</name>
    <name evidence="8" type="ORF">SAMN02982997_01003</name>
</gene>
<dbReference type="Gene3D" id="1.10.340.30">
    <property type="entry name" value="Hypothetical protein, domain 2"/>
    <property type="match status" value="1"/>
</dbReference>
<dbReference type="GO" id="GO:0032131">
    <property type="term" value="F:alkylated DNA binding"/>
    <property type="evidence" value="ECO:0007669"/>
    <property type="project" value="TreeGrafter"/>
</dbReference>
<evidence type="ECO:0000313" key="9">
    <source>
        <dbReference type="Proteomes" id="UP000032414"/>
    </source>
</evidence>
<reference evidence="9" key="2">
    <citation type="submission" date="2014-09" db="EMBL/GenBank/DDBJ databases">
        <authorList>
            <person name="Gomez-Valero L."/>
        </authorList>
    </citation>
    <scope>NUCLEOTIDE SEQUENCE [LARGE SCALE GENOMIC DNA]</scope>
    <source>
        <strain evidence="9">ATCC33218</strain>
    </source>
</reference>
<dbReference type="PANTHER" id="PTHR43003:SF5">
    <property type="entry name" value="DNA-3-METHYLADENINE GLYCOSYLASE"/>
    <property type="match status" value="1"/>
</dbReference>
<dbReference type="Gene3D" id="3.30.310.20">
    <property type="entry name" value="DNA-3-methyladenine glycosylase AlkA, N-terminal domain"/>
    <property type="match status" value="1"/>
</dbReference>
<accession>A0A098GHC6</accession>
<dbReference type="GO" id="GO:0006307">
    <property type="term" value="P:DNA alkylation repair"/>
    <property type="evidence" value="ECO:0007669"/>
    <property type="project" value="TreeGrafter"/>
</dbReference>
<dbReference type="GO" id="GO:0006285">
    <property type="term" value="P:base-excision repair, AP site formation"/>
    <property type="evidence" value="ECO:0007669"/>
    <property type="project" value="TreeGrafter"/>
</dbReference>
<evidence type="ECO:0000313" key="7">
    <source>
        <dbReference type="EMBL" id="CEG60886.1"/>
    </source>
</evidence>
<organism evidence="7 9">
    <name type="scientific">Legionella micdadei</name>
    <name type="common">Tatlockia micdadei</name>
    <dbReference type="NCBI Taxonomy" id="451"/>
    <lineage>
        <taxon>Bacteria</taxon>
        <taxon>Pseudomonadati</taxon>
        <taxon>Pseudomonadota</taxon>
        <taxon>Gammaproteobacteria</taxon>
        <taxon>Legionellales</taxon>
        <taxon>Legionellaceae</taxon>
        <taxon>Legionella</taxon>
    </lineage>
</organism>
<evidence type="ECO:0000256" key="2">
    <source>
        <dbReference type="ARBA" id="ARBA00010817"/>
    </source>
</evidence>
<evidence type="ECO:0000256" key="4">
    <source>
        <dbReference type="ARBA" id="ARBA00022763"/>
    </source>
</evidence>
<reference evidence="8 10" key="3">
    <citation type="submission" date="2016-10" db="EMBL/GenBank/DDBJ databases">
        <authorList>
            <person name="Varghese N."/>
            <person name="Submissions S."/>
        </authorList>
    </citation>
    <scope>NUCLEOTIDE SEQUENCE [LARGE SCALE GENOMIC DNA]</scope>
    <source>
        <strain evidence="8 10">ATCC 33218</strain>
    </source>
</reference>
<evidence type="ECO:0000313" key="10">
    <source>
        <dbReference type="Proteomes" id="UP000182998"/>
    </source>
</evidence>
<dbReference type="PATRIC" id="fig|451.8.peg.2048"/>
<evidence type="ECO:0000256" key="3">
    <source>
        <dbReference type="ARBA" id="ARBA00012000"/>
    </source>
</evidence>